<reference evidence="6" key="2">
    <citation type="submission" date="2022-06" db="UniProtKB">
        <authorList>
            <consortium name="EnsemblMetazoa"/>
        </authorList>
    </citation>
    <scope>IDENTIFICATION</scope>
    <source>
        <strain evidence="6">PS312</strain>
    </source>
</reference>
<feature type="transmembrane region" description="Helical" evidence="5">
    <location>
        <begin position="45"/>
        <end position="66"/>
    </location>
</feature>
<feature type="transmembrane region" description="Helical" evidence="5">
    <location>
        <begin position="599"/>
        <end position="624"/>
    </location>
</feature>
<evidence type="ECO:0000256" key="2">
    <source>
        <dbReference type="ARBA" id="ARBA00022771"/>
    </source>
</evidence>
<feature type="compositionally biased region" description="Polar residues" evidence="4">
    <location>
        <begin position="1330"/>
        <end position="1353"/>
    </location>
</feature>
<feature type="transmembrane region" description="Helical" evidence="5">
    <location>
        <begin position="458"/>
        <end position="477"/>
    </location>
</feature>
<feature type="transmembrane region" description="Helical" evidence="5">
    <location>
        <begin position="373"/>
        <end position="391"/>
    </location>
</feature>
<name>A0A2A6CVB9_PRIPA</name>
<dbReference type="SMART" id="SM00744">
    <property type="entry name" value="RINGv"/>
    <property type="match status" value="1"/>
</dbReference>
<feature type="transmembrane region" description="Helical" evidence="5">
    <location>
        <begin position="498"/>
        <end position="519"/>
    </location>
</feature>
<gene>
    <name evidence="6" type="primary">WBGene00111900</name>
</gene>
<feature type="transmembrane region" description="Helical" evidence="5">
    <location>
        <begin position="6"/>
        <end position="33"/>
    </location>
</feature>
<dbReference type="Gene3D" id="3.30.40.10">
    <property type="entry name" value="Zinc/RING finger domain, C3HC4 (zinc finger)"/>
    <property type="match status" value="1"/>
</dbReference>
<dbReference type="SUPFAM" id="SSF57850">
    <property type="entry name" value="RING/U-box"/>
    <property type="match status" value="1"/>
</dbReference>
<evidence type="ECO:0000256" key="4">
    <source>
        <dbReference type="SAM" id="MobiDB-lite"/>
    </source>
</evidence>
<feature type="compositionally biased region" description="Low complexity" evidence="4">
    <location>
        <begin position="1273"/>
        <end position="1310"/>
    </location>
</feature>
<dbReference type="GO" id="GO:0008270">
    <property type="term" value="F:zinc ion binding"/>
    <property type="evidence" value="ECO:0007669"/>
    <property type="project" value="UniProtKB-KW"/>
</dbReference>
<dbReference type="Pfam" id="PF10328">
    <property type="entry name" value="7TM_GPCR_Srx"/>
    <property type="match status" value="2"/>
</dbReference>
<dbReference type="EnsemblMetazoa" id="PPA22346.1">
    <property type="protein sequence ID" value="PPA22346.1"/>
    <property type="gene ID" value="WBGene00111900"/>
</dbReference>
<feature type="transmembrane region" description="Helical" evidence="5">
    <location>
        <begin position="113"/>
        <end position="134"/>
    </location>
</feature>
<evidence type="ECO:0000256" key="1">
    <source>
        <dbReference type="ARBA" id="ARBA00022723"/>
    </source>
</evidence>
<sequence>MPADTISYAAGGIFGLVAIIGICLNTTVLVAMYRGKLFSSKSSPVYILSAQTILVDTLLLTVHLGYQCPSVMLQSYLFPAHMVPTAMAVLNAIFILFVIVFFRSHVFTRKRTIILCVLQHLAALGFSITSQFLLPCCEFTFSWTVYSYTYITKPGLENYSNEFIDLPLNSASSVISMVSYAAIIATMYYSRLRTSSEVHRADAKRRKTEYRYAVQFATMATVYSLTWIFFRVFPAVIGNTEHLYIYGVVTIFAEMNMLTNSTVYLVNNAEIQKSIKSMVGWSVAHVHSNHDNSNSKVDKREATLTIVVTTTTVSTIRPRIMPASAVSYVVGSVFGLIAITALVLNITVLVAMIRGGLFSKKSFLFPASVQPTILTALNAIFILFVIVFSSIRLFTRPVTIALCILQHALALSLAITSQFMLPCCDLTYTWVVFSYQYNTKEGIINYANEYIDLPLNSTSSIVSMICYTVIIARMHYARLQTRDMEQVDATLLHKEYRYAIQFATMAFVYSSAWIFFRIFPVLIGNTQNLHFYGIITVFAEMNMLTNSTVYLVNNAEIKKSLRTMMSKNKNAVHDLSKMEVTQTQSNATSHIMAASIISYAFGTLFGAIAILGLFLNITVLLAIYKGKLFSSKFSPVYILSSQTILVDSIILAVHVGYHCPSVMLQSYLFPLSIQPTALRVLNALFMYCWYHNTLSHSLVAVNRLFAIVFYQRRVFTRSRTIALCILQHAAAASLCTTSQFLLPCCEFSFSWVVFSYQYNTKPGLINSSDKYIDQPLDASSSVISATCYATIIGVMHYYRRKAAHFKGDAKRRHKEYRFAIQFATMATVYSLTWIFFRACPKLIGNTSNLHLYGIVTVLAELNMITNSTVYLVNNREIKESIRAMLGWSPISSVRNIQSCMGISPNTSLGAAVCRICHCGETSVPYLGGSTSGGEPLISPCHCKGTMGLYHRSCVEHWLTLSGTACCEICLFRFQLKRKDRSFWDYIKQRGCFVEEGRGTMTDVMCFTVLTPFAIGSAYLCFRAGLTCYDSDGQWNVPGDSILDRPFLPCKHKEEGIAMFTMSGFLAMVYIMWMAVTVAFYRSEYRSWRKNNQVVYVVDQLSDEESLHFNGPRTPLPLQWIGKIRSFSRSLGRWVARRRRSSADSPDVSAIYIPEPMEVVDVEGGPAMRGGINRPVFTIPPMESFYAAGRNVYYPANVYAAAESSSTPLLDGADDNDEARSTMLTQLAAVPAGSRTSISPIAVCSPRAPSHAAATRPPPPPERHPSPPSAINMSFSSSSPGSEVGGSSRDATATRSSTPSVSGASSATGAPPRIPPRSATSTLPPPRRSITPISVTSASGSLQLAQHSEQSSSGARPPLSATLSTISAISFVAPGPAYSAADAAATASAAAAATPQHHQQYAQGLTVRSRPLLTSTPSSSRASSTTPRSRASISPELNQETQV</sequence>
<feature type="transmembrane region" description="Helical" evidence="5">
    <location>
        <begin position="851"/>
        <end position="872"/>
    </location>
</feature>
<feature type="transmembrane region" description="Helical" evidence="5">
    <location>
        <begin position="636"/>
        <end position="655"/>
    </location>
</feature>
<keyword evidence="1" id="KW-0479">Metal-binding</keyword>
<keyword evidence="5" id="KW-0812">Transmembrane</keyword>
<evidence type="ECO:0000313" key="7">
    <source>
        <dbReference type="Proteomes" id="UP000005239"/>
    </source>
</evidence>
<proteinExistence type="predicted"/>
<dbReference type="Pfam" id="PF12906">
    <property type="entry name" value="RINGv"/>
    <property type="match status" value="1"/>
</dbReference>
<accession>A0A8R1YNA4</accession>
<feature type="transmembrane region" description="Helical" evidence="5">
    <location>
        <begin position="1003"/>
        <end position="1025"/>
    </location>
</feature>
<dbReference type="SUPFAM" id="SSF81321">
    <property type="entry name" value="Family A G protein-coupled receptor-like"/>
    <property type="match status" value="3"/>
</dbReference>
<evidence type="ECO:0000313" key="6">
    <source>
        <dbReference type="EnsemblMetazoa" id="PPA22346.1"/>
    </source>
</evidence>
<dbReference type="InterPro" id="IPR013083">
    <property type="entry name" value="Znf_RING/FYVE/PHD"/>
</dbReference>
<keyword evidence="7" id="KW-1185">Reference proteome</keyword>
<evidence type="ECO:0000256" key="5">
    <source>
        <dbReference type="SAM" id="Phobius"/>
    </source>
</evidence>
<reference evidence="7" key="1">
    <citation type="journal article" date="2008" name="Nat. Genet.">
        <title>The Pristionchus pacificus genome provides a unique perspective on nematode lifestyle and parasitism.</title>
        <authorList>
            <person name="Dieterich C."/>
            <person name="Clifton S.W."/>
            <person name="Schuster L.N."/>
            <person name="Chinwalla A."/>
            <person name="Delehaunty K."/>
            <person name="Dinkelacker I."/>
            <person name="Fulton L."/>
            <person name="Fulton R."/>
            <person name="Godfrey J."/>
            <person name="Minx P."/>
            <person name="Mitreva M."/>
            <person name="Roeseler W."/>
            <person name="Tian H."/>
            <person name="Witte H."/>
            <person name="Yang S.P."/>
            <person name="Wilson R.K."/>
            <person name="Sommer R.J."/>
        </authorList>
    </citation>
    <scope>NUCLEOTIDE SEQUENCE [LARGE SCALE GENOMIC DNA]</scope>
    <source>
        <strain evidence="7">PS312</strain>
    </source>
</reference>
<feature type="transmembrane region" description="Helical" evidence="5">
    <location>
        <begin position="210"/>
        <end position="230"/>
    </location>
</feature>
<feature type="transmembrane region" description="Helical" evidence="5">
    <location>
        <begin position="531"/>
        <end position="552"/>
    </location>
</feature>
<feature type="transmembrane region" description="Helical" evidence="5">
    <location>
        <begin position="778"/>
        <end position="798"/>
    </location>
</feature>
<feature type="transmembrane region" description="Helical" evidence="5">
    <location>
        <begin position="325"/>
        <end position="353"/>
    </location>
</feature>
<keyword evidence="5" id="KW-0472">Membrane</keyword>
<feature type="region of interest" description="Disordered" evidence="4">
    <location>
        <begin position="1399"/>
        <end position="1442"/>
    </location>
</feature>
<organism evidence="6 7">
    <name type="scientific">Pristionchus pacificus</name>
    <name type="common">Parasitic nematode worm</name>
    <dbReference type="NCBI Taxonomy" id="54126"/>
    <lineage>
        <taxon>Eukaryota</taxon>
        <taxon>Metazoa</taxon>
        <taxon>Ecdysozoa</taxon>
        <taxon>Nematoda</taxon>
        <taxon>Chromadorea</taxon>
        <taxon>Rhabditida</taxon>
        <taxon>Rhabditina</taxon>
        <taxon>Diplogasteromorpha</taxon>
        <taxon>Diplogasteroidea</taxon>
        <taxon>Neodiplogasteridae</taxon>
        <taxon>Pristionchus</taxon>
    </lineage>
</organism>
<feature type="transmembrane region" description="Helical" evidence="5">
    <location>
        <begin position="78"/>
        <end position="101"/>
    </location>
</feature>
<feature type="transmembrane region" description="Helical" evidence="5">
    <location>
        <begin position="398"/>
        <end position="421"/>
    </location>
</feature>
<dbReference type="CDD" id="cd00637">
    <property type="entry name" value="7tm_classA_rhodopsin-like"/>
    <property type="match status" value="2"/>
</dbReference>
<dbReference type="Gene3D" id="1.20.1070.10">
    <property type="entry name" value="Rhodopsin 7-helix transmembrane proteins"/>
    <property type="match status" value="2"/>
</dbReference>
<dbReference type="PANTHER" id="PTHR22718:SF11">
    <property type="entry name" value="7TM GPCR SERPENTINE RECEPTOR CLASS X (SRX) DOMAIN-CONTAINING PROTEIN"/>
    <property type="match status" value="1"/>
</dbReference>
<feature type="compositionally biased region" description="Low complexity" evidence="4">
    <location>
        <begin position="1244"/>
        <end position="1254"/>
    </location>
</feature>
<accession>A0A2A6CVB9</accession>
<dbReference type="InterPro" id="IPR019430">
    <property type="entry name" value="7TM_GPCR_serpentine_rcpt_Srx"/>
</dbReference>
<keyword evidence="2" id="KW-0863">Zinc-finger</keyword>
<feature type="transmembrane region" description="Helical" evidence="5">
    <location>
        <begin position="170"/>
        <end position="189"/>
    </location>
</feature>
<dbReference type="PROSITE" id="PS51292">
    <property type="entry name" value="ZF_RING_CH"/>
    <property type="match status" value="1"/>
</dbReference>
<feature type="compositionally biased region" description="Low complexity" evidence="4">
    <location>
        <begin position="1399"/>
        <end position="1434"/>
    </location>
</feature>
<dbReference type="InterPro" id="IPR011016">
    <property type="entry name" value="Znf_RING-CH"/>
</dbReference>
<keyword evidence="5" id="KW-1133">Transmembrane helix</keyword>
<feature type="transmembrane region" description="Helical" evidence="5">
    <location>
        <begin position="242"/>
        <end position="266"/>
    </location>
</feature>
<feature type="transmembrane region" description="Helical" evidence="5">
    <location>
        <begin position="1056"/>
        <end position="1080"/>
    </location>
</feature>
<protein>
    <submittedName>
        <fullName evidence="6">Marc-3</fullName>
    </submittedName>
</protein>
<evidence type="ECO:0000256" key="3">
    <source>
        <dbReference type="ARBA" id="ARBA00022833"/>
    </source>
</evidence>
<keyword evidence="3" id="KW-0862">Zinc</keyword>
<dbReference type="PANTHER" id="PTHR22718">
    <property type="entry name" value="SERPENTINE RECEPTOR, CLASS X"/>
    <property type="match status" value="1"/>
</dbReference>
<feature type="region of interest" description="Disordered" evidence="4">
    <location>
        <begin position="1239"/>
        <end position="1358"/>
    </location>
</feature>
<feature type="transmembrane region" description="Helical" evidence="5">
    <location>
        <begin position="818"/>
        <end position="836"/>
    </location>
</feature>
<dbReference type="Proteomes" id="UP000005239">
    <property type="component" value="Unassembled WGS sequence"/>
</dbReference>